<feature type="region of interest" description="Disordered" evidence="1">
    <location>
        <begin position="1"/>
        <end position="23"/>
    </location>
</feature>
<evidence type="ECO:0000313" key="2">
    <source>
        <dbReference type="EMBL" id="SDM48367.1"/>
    </source>
</evidence>
<dbReference type="OrthoDB" id="8909309at2"/>
<proteinExistence type="predicted"/>
<gene>
    <name evidence="2" type="ORF">SAMN05428957_106197</name>
</gene>
<feature type="compositionally biased region" description="Polar residues" evidence="1">
    <location>
        <begin position="9"/>
        <end position="23"/>
    </location>
</feature>
<accession>A0A1G9TKX1</accession>
<reference evidence="3" key="1">
    <citation type="submission" date="2016-10" db="EMBL/GenBank/DDBJ databases">
        <authorList>
            <person name="Varghese N."/>
            <person name="Submissions S."/>
        </authorList>
    </citation>
    <scope>NUCLEOTIDE SEQUENCE [LARGE SCALE GENOMIC DNA]</scope>
    <source>
        <strain evidence="3">EPL6</strain>
    </source>
</reference>
<dbReference type="STRING" id="1527607.SAMN05428957_106197"/>
<organism evidence="2 3">
    <name type="scientific">Oryzisolibacter propanilivorax</name>
    <dbReference type="NCBI Taxonomy" id="1527607"/>
    <lineage>
        <taxon>Bacteria</taxon>
        <taxon>Pseudomonadati</taxon>
        <taxon>Pseudomonadota</taxon>
        <taxon>Betaproteobacteria</taxon>
        <taxon>Burkholderiales</taxon>
        <taxon>Comamonadaceae</taxon>
        <taxon>Oryzisolibacter</taxon>
    </lineage>
</organism>
<dbReference type="RefSeq" id="WP_091570359.1">
    <property type="nucleotide sequence ID" value="NZ_FNHP01000006.1"/>
</dbReference>
<evidence type="ECO:0008006" key="4">
    <source>
        <dbReference type="Google" id="ProtNLM"/>
    </source>
</evidence>
<protein>
    <recommendedName>
        <fullName evidence="4">Helix-turn-helix domain-containing protein</fullName>
    </recommendedName>
</protein>
<evidence type="ECO:0000256" key="1">
    <source>
        <dbReference type="SAM" id="MobiDB-lite"/>
    </source>
</evidence>
<dbReference type="Proteomes" id="UP000198552">
    <property type="component" value="Unassembled WGS sequence"/>
</dbReference>
<sequence>MKTPEPSKENPSAPNSAKFTGTDNPRHLRAIAALLRRPMPRENLDSEAGCSNGPELVAALRRRGLEVPCKRINFVDRDGFICRPGVYFLTPADRRKLHQWQARCAKGDAV</sequence>
<evidence type="ECO:0000313" key="3">
    <source>
        <dbReference type="Proteomes" id="UP000198552"/>
    </source>
</evidence>
<dbReference type="EMBL" id="FNHP01000006">
    <property type="protein sequence ID" value="SDM48367.1"/>
    <property type="molecule type" value="Genomic_DNA"/>
</dbReference>
<keyword evidence="3" id="KW-1185">Reference proteome</keyword>
<dbReference type="AlphaFoldDB" id="A0A1G9TKX1"/>
<name>A0A1G9TKX1_9BURK</name>